<comment type="caution">
    <text evidence="1">The sequence shown here is derived from an EMBL/GenBank/DDBJ whole genome shotgun (WGS) entry which is preliminary data.</text>
</comment>
<organism evidence="1 2">
    <name type="scientific">Aphis craccivora</name>
    <name type="common">Cowpea aphid</name>
    <dbReference type="NCBI Taxonomy" id="307492"/>
    <lineage>
        <taxon>Eukaryota</taxon>
        <taxon>Metazoa</taxon>
        <taxon>Ecdysozoa</taxon>
        <taxon>Arthropoda</taxon>
        <taxon>Hexapoda</taxon>
        <taxon>Insecta</taxon>
        <taxon>Pterygota</taxon>
        <taxon>Neoptera</taxon>
        <taxon>Paraneoptera</taxon>
        <taxon>Hemiptera</taxon>
        <taxon>Sternorrhyncha</taxon>
        <taxon>Aphidomorpha</taxon>
        <taxon>Aphidoidea</taxon>
        <taxon>Aphididae</taxon>
        <taxon>Aphidini</taxon>
        <taxon>Aphis</taxon>
        <taxon>Aphis</taxon>
    </lineage>
</organism>
<feature type="non-terminal residue" evidence="1">
    <location>
        <position position="1"/>
    </location>
</feature>
<dbReference type="OrthoDB" id="6627884at2759"/>
<dbReference type="AlphaFoldDB" id="A0A6G0W1X7"/>
<gene>
    <name evidence="1" type="ORF">FWK35_00022340</name>
</gene>
<name>A0A6G0W1X7_APHCR</name>
<protein>
    <submittedName>
        <fullName evidence="1">Uncharacterized protein</fullName>
    </submittedName>
</protein>
<proteinExistence type="predicted"/>
<keyword evidence="2" id="KW-1185">Reference proteome</keyword>
<reference evidence="1 2" key="1">
    <citation type="submission" date="2019-08" db="EMBL/GenBank/DDBJ databases">
        <title>Whole genome of Aphis craccivora.</title>
        <authorList>
            <person name="Voronova N.V."/>
            <person name="Shulinski R.S."/>
            <person name="Bandarenka Y.V."/>
            <person name="Zhorov D.G."/>
            <person name="Warner D."/>
        </authorList>
    </citation>
    <scope>NUCLEOTIDE SEQUENCE [LARGE SCALE GENOMIC DNA]</scope>
    <source>
        <strain evidence="1">180601</strain>
        <tissue evidence="1">Whole Body</tissue>
    </source>
</reference>
<accession>A0A6G0W1X7</accession>
<evidence type="ECO:0000313" key="1">
    <source>
        <dbReference type="EMBL" id="KAF0720305.1"/>
    </source>
</evidence>
<dbReference type="EMBL" id="VUJU01009457">
    <property type="protein sequence ID" value="KAF0720305.1"/>
    <property type="molecule type" value="Genomic_DNA"/>
</dbReference>
<dbReference type="Proteomes" id="UP000478052">
    <property type="component" value="Unassembled WGS sequence"/>
</dbReference>
<sequence length="101" mass="11720">EHRDISFKTENVLAYTNSNFENLFKKIFDKINKEENNFVTKGSGWSLYSIDALIGHFYRNIICDEQTCVNYLKSKQLLPQNEENYLTCNKLREGVSCGGDL</sequence>
<evidence type="ECO:0000313" key="2">
    <source>
        <dbReference type="Proteomes" id="UP000478052"/>
    </source>
</evidence>